<dbReference type="NCBIfam" id="NF007495">
    <property type="entry name" value="PRK10089.1-4"/>
    <property type="match status" value="1"/>
</dbReference>
<dbReference type="RefSeq" id="WP_203657997.1">
    <property type="nucleotide sequence ID" value="NZ_BAAAZM010000028.1"/>
</dbReference>
<dbReference type="AlphaFoldDB" id="A0A8J3J4V3"/>
<keyword evidence="6" id="KW-1185">Reference proteome</keyword>
<dbReference type="NCBIfam" id="NF007494">
    <property type="entry name" value="PRK10089.1-3"/>
    <property type="match status" value="1"/>
</dbReference>
<evidence type="ECO:0000259" key="4">
    <source>
        <dbReference type="PROSITE" id="PS50886"/>
    </source>
</evidence>
<evidence type="ECO:0000313" key="6">
    <source>
        <dbReference type="Proteomes" id="UP000612808"/>
    </source>
</evidence>
<evidence type="ECO:0000256" key="1">
    <source>
        <dbReference type="ARBA" id="ARBA00022555"/>
    </source>
</evidence>
<keyword evidence="2 3" id="KW-0694">RNA-binding</keyword>
<sequence>MPDDHIDFTDFTKVDMRAGTIVEVQEFPRARTPSYRVRVDFGAEVGERWSSAQAKTAYPDPQDLLGLTVVGVVNLPPRNIAGFSSEVLLLGVPGPDGELSLLVPGRGGQVGARVY</sequence>
<dbReference type="EMBL" id="BOMB01000016">
    <property type="protein sequence ID" value="GID12002.1"/>
    <property type="molecule type" value="Genomic_DNA"/>
</dbReference>
<protein>
    <submittedName>
        <fullName evidence="5">tRNA-binding protein</fullName>
    </submittedName>
</protein>
<gene>
    <name evidence="5" type="ORF">Aru02nite_28910</name>
</gene>
<dbReference type="CDD" id="cd02798">
    <property type="entry name" value="tRNA_bind_CsaA"/>
    <property type="match status" value="1"/>
</dbReference>
<dbReference type="InterPro" id="IPR002547">
    <property type="entry name" value="tRNA-bd_dom"/>
</dbReference>
<accession>A0A8J3J4V3</accession>
<dbReference type="Proteomes" id="UP000612808">
    <property type="component" value="Unassembled WGS sequence"/>
</dbReference>
<evidence type="ECO:0000256" key="3">
    <source>
        <dbReference type="PROSITE-ProRule" id="PRU00209"/>
    </source>
</evidence>
<name>A0A8J3J4V3_9ACTN</name>
<dbReference type="GO" id="GO:0000049">
    <property type="term" value="F:tRNA binding"/>
    <property type="evidence" value="ECO:0007669"/>
    <property type="project" value="UniProtKB-UniRule"/>
</dbReference>
<dbReference type="PROSITE" id="PS50886">
    <property type="entry name" value="TRBD"/>
    <property type="match status" value="1"/>
</dbReference>
<reference evidence="5" key="1">
    <citation type="submission" date="2021-01" db="EMBL/GenBank/DDBJ databases">
        <title>Whole genome shotgun sequence of Actinocatenispora rupis NBRC 107355.</title>
        <authorList>
            <person name="Komaki H."/>
            <person name="Tamura T."/>
        </authorList>
    </citation>
    <scope>NUCLEOTIDE SEQUENCE</scope>
    <source>
        <strain evidence="5">NBRC 107355</strain>
    </source>
</reference>
<keyword evidence="1 3" id="KW-0820">tRNA-binding</keyword>
<dbReference type="Pfam" id="PF01588">
    <property type="entry name" value="tRNA_bind"/>
    <property type="match status" value="1"/>
</dbReference>
<feature type="domain" description="TRNA-binding" evidence="4">
    <location>
        <begin position="10"/>
        <end position="115"/>
    </location>
</feature>
<dbReference type="SUPFAM" id="SSF50249">
    <property type="entry name" value="Nucleic acid-binding proteins"/>
    <property type="match status" value="1"/>
</dbReference>
<dbReference type="InterPro" id="IPR012340">
    <property type="entry name" value="NA-bd_OB-fold"/>
</dbReference>
<evidence type="ECO:0000313" key="5">
    <source>
        <dbReference type="EMBL" id="GID12002.1"/>
    </source>
</evidence>
<evidence type="ECO:0000256" key="2">
    <source>
        <dbReference type="ARBA" id="ARBA00022884"/>
    </source>
</evidence>
<proteinExistence type="predicted"/>
<dbReference type="Gene3D" id="2.40.50.140">
    <property type="entry name" value="Nucleic acid-binding proteins"/>
    <property type="match status" value="1"/>
</dbReference>
<organism evidence="5 6">
    <name type="scientific">Actinocatenispora rupis</name>
    <dbReference type="NCBI Taxonomy" id="519421"/>
    <lineage>
        <taxon>Bacteria</taxon>
        <taxon>Bacillati</taxon>
        <taxon>Actinomycetota</taxon>
        <taxon>Actinomycetes</taxon>
        <taxon>Micromonosporales</taxon>
        <taxon>Micromonosporaceae</taxon>
        <taxon>Actinocatenispora</taxon>
    </lineage>
</organism>
<comment type="caution">
    <text evidence="5">The sequence shown here is derived from an EMBL/GenBank/DDBJ whole genome shotgun (WGS) entry which is preliminary data.</text>
</comment>